<dbReference type="OrthoDB" id="414243at2759"/>
<protein>
    <recommendedName>
        <fullName evidence="1">Phosphatidate phosphatase APP1 catalytic domain-containing protein</fullName>
    </recommendedName>
</protein>
<proteinExistence type="predicted"/>
<dbReference type="GO" id="GO:0030479">
    <property type="term" value="C:actin cortical patch"/>
    <property type="evidence" value="ECO:0007669"/>
    <property type="project" value="TreeGrafter"/>
</dbReference>
<comment type="caution">
    <text evidence="2">The sequence shown here is derived from an EMBL/GenBank/DDBJ whole genome shotgun (WGS) entry which is preliminary data.</text>
</comment>
<gene>
    <name evidence="2" type="ORF">EPUL_003167</name>
</gene>
<name>A0A2S4PNX8_9PEZI</name>
<dbReference type="InterPro" id="IPR019236">
    <property type="entry name" value="APP1_cat"/>
</dbReference>
<dbReference type="EMBL" id="PEDP01001388">
    <property type="protein sequence ID" value="POS83738.1"/>
    <property type="molecule type" value="Genomic_DNA"/>
</dbReference>
<feature type="domain" description="Phosphatidate phosphatase APP1 catalytic" evidence="1">
    <location>
        <begin position="170"/>
        <end position="320"/>
    </location>
</feature>
<dbReference type="GO" id="GO:0008195">
    <property type="term" value="F:phosphatidate phosphatase activity"/>
    <property type="evidence" value="ECO:0007669"/>
    <property type="project" value="InterPro"/>
</dbReference>
<dbReference type="PANTHER" id="PTHR28208">
    <property type="entry name" value="PHOSPHATIDATE PHOSPHATASE APP1"/>
    <property type="match status" value="1"/>
</dbReference>
<organism evidence="2 3">
    <name type="scientific">Erysiphe pulchra</name>
    <dbReference type="NCBI Taxonomy" id="225359"/>
    <lineage>
        <taxon>Eukaryota</taxon>
        <taxon>Fungi</taxon>
        <taxon>Dikarya</taxon>
        <taxon>Ascomycota</taxon>
        <taxon>Pezizomycotina</taxon>
        <taxon>Leotiomycetes</taxon>
        <taxon>Erysiphales</taxon>
        <taxon>Erysiphaceae</taxon>
        <taxon>Erysiphe</taxon>
    </lineage>
</organism>
<dbReference type="PANTHER" id="PTHR28208:SF1">
    <property type="entry name" value="FILAMENT ORGANIZATION PROTEIN APP1-LIKE, PUTATIVE (AFU_ORTHOLOGUE AFUA_1G06650)-RELATED"/>
    <property type="match status" value="1"/>
</dbReference>
<dbReference type="AlphaFoldDB" id="A0A2S4PNX8"/>
<keyword evidence="3" id="KW-1185">Reference proteome</keyword>
<sequence length="366" mass="41428">MTNGNWLESFLEHLSQTFEIPPEATRNIAVNDTVWALDNTAYRTAEGKWQARFDVVVFGQDTGNRVVSTVVDVAKMLNIGISDGSRQLIIERLGLLLQPALQGKIVEILFAAQKSSMLRTSPTGSSGISSDIQDLPCFHGIHTVRSVVNAPSGAKGLLEMTTFFAEPEGWGIISDIDDTIKVTQTASVVGTLRETFAAEPTPIEGMPELYKYIQDLVTESSPFFYVSASPYTLYVFLHEFCKKYFPQGTIILRDICWNNLWSQIIAGTFAYKIDQIDQIFSWLPRRKMICVGDSTQHDPEVYAQVCRKYPDWIKLILIRKGTGISTSSDEKQDNGLERFERAFHDIDNERWFVFDMPEQCRQVVKR</sequence>
<evidence type="ECO:0000259" key="1">
    <source>
        <dbReference type="Pfam" id="PF09949"/>
    </source>
</evidence>
<reference evidence="2 3" key="1">
    <citation type="submission" date="2017-10" db="EMBL/GenBank/DDBJ databases">
        <title>Development of genomic resources for the powdery mildew, Erysiphe pulchra.</title>
        <authorList>
            <person name="Wadl P.A."/>
            <person name="Mack B.M."/>
            <person name="Moore G."/>
            <person name="Beltz S.B."/>
        </authorList>
    </citation>
    <scope>NUCLEOTIDE SEQUENCE [LARGE SCALE GENOMIC DNA]</scope>
    <source>
        <strain evidence="2">Cflorida</strain>
    </source>
</reference>
<accession>A0A2S4PNX8</accession>
<feature type="non-terminal residue" evidence="2">
    <location>
        <position position="366"/>
    </location>
</feature>
<dbReference type="STRING" id="225359.A0A2S4PNX8"/>
<evidence type="ECO:0000313" key="2">
    <source>
        <dbReference type="EMBL" id="POS83738.1"/>
    </source>
</evidence>
<dbReference type="Pfam" id="PF09949">
    <property type="entry name" value="APP1_cat"/>
    <property type="match status" value="1"/>
</dbReference>
<evidence type="ECO:0000313" key="3">
    <source>
        <dbReference type="Proteomes" id="UP000237438"/>
    </source>
</evidence>
<dbReference type="InterPro" id="IPR052935">
    <property type="entry name" value="Mg2+_PAP"/>
</dbReference>
<dbReference type="Proteomes" id="UP000237438">
    <property type="component" value="Unassembled WGS sequence"/>
</dbReference>